<evidence type="ECO:0000256" key="4">
    <source>
        <dbReference type="ARBA" id="ARBA00022827"/>
    </source>
</evidence>
<accession>A0A9P3CL86</accession>
<keyword evidence="5" id="KW-0560">Oxidoreductase</keyword>
<evidence type="ECO:0000313" key="7">
    <source>
        <dbReference type="EMBL" id="GIZ44771.1"/>
    </source>
</evidence>
<sequence length="479" mass="52298">MSPHTQTTTETLTCTEPAVSFVVVDEIEQLCKLLTSPEIITTDSPLYEAESKTWSVGKNLHPKLVIRPDSVQSLARAIKFLAVSSLDFAVRNSGAGDASAKDVLVSTRALTSFEFDRNTEVVALGAGHIWSEYYDKMREADPEYSVVAAATPFIGVTGSTLAAGFSLMSKEFGCISDPENLLDAEVVKLDGSVIWASDEPDLLWGLRGAQLGLGVVTKLKLRARKYPRNIWGGPIVVPRFQEREVAQALASMDRSDEVAHRVFGLLLLMPQVIIVNAFDALGEEHGRKTFAPLLSIEHAQDMTRVTDLGGFASMQAPGEAGKSTKNTFWNPLALRSLTPELVMKAFDWQRQLTDAGADANVMFELWGVRGSSSGPGASAWPRSDQCRHFCMLSMGAAPNASIEDIARAVQLIKDGPVEILGTEYDESFIATSALDDYHNIEKVYGDNWERVLSVKKRYDGNAKLQSSPLARACARHMAI</sequence>
<dbReference type="InterPro" id="IPR006094">
    <property type="entry name" value="Oxid_FAD_bind_N"/>
</dbReference>
<dbReference type="SUPFAM" id="SSF56176">
    <property type="entry name" value="FAD-binding/transporter-associated domain-like"/>
    <property type="match status" value="1"/>
</dbReference>
<keyword evidence="3" id="KW-0285">Flavoprotein</keyword>
<dbReference type="EMBL" id="BOLY01000005">
    <property type="protein sequence ID" value="GIZ44771.1"/>
    <property type="molecule type" value="Genomic_DNA"/>
</dbReference>
<dbReference type="OrthoDB" id="2151789at2759"/>
<dbReference type="RefSeq" id="XP_044659258.1">
    <property type="nucleotide sequence ID" value="XM_044803323.1"/>
</dbReference>
<dbReference type="PANTHER" id="PTHR42973">
    <property type="entry name" value="BINDING OXIDOREDUCTASE, PUTATIVE (AFU_ORTHOLOGUE AFUA_1G17690)-RELATED"/>
    <property type="match status" value="1"/>
</dbReference>
<evidence type="ECO:0000256" key="5">
    <source>
        <dbReference type="ARBA" id="ARBA00023002"/>
    </source>
</evidence>
<evidence type="ECO:0000256" key="1">
    <source>
        <dbReference type="ARBA" id="ARBA00001974"/>
    </source>
</evidence>
<dbReference type="InterPro" id="IPR050416">
    <property type="entry name" value="FAD-linked_Oxidoreductase"/>
</dbReference>
<dbReference type="InterPro" id="IPR036318">
    <property type="entry name" value="FAD-bd_PCMH-like_sf"/>
</dbReference>
<evidence type="ECO:0000313" key="8">
    <source>
        <dbReference type="Proteomes" id="UP000825890"/>
    </source>
</evidence>
<reference evidence="7 8" key="1">
    <citation type="submission" date="2021-01" db="EMBL/GenBank/DDBJ databases">
        <title>Cercospora kikuchii MAFF 305040 whole genome shotgun sequence.</title>
        <authorList>
            <person name="Kashiwa T."/>
            <person name="Suzuki T."/>
        </authorList>
    </citation>
    <scope>NUCLEOTIDE SEQUENCE [LARGE SCALE GENOMIC DNA]</scope>
    <source>
        <strain evidence="7 8">MAFF 305040</strain>
    </source>
</reference>
<evidence type="ECO:0000259" key="6">
    <source>
        <dbReference type="PROSITE" id="PS51387"/>
    </source>
</evidence>
<dbReference type="InterPro" id="IPR016169">
    <property type="entry name" value="FAD-bd_PCMH_sub2"/>
</dbReference>
<keyword evidence="4" id="KW-0274">FAD</keyword>
<dbReference type="Gene3D" id="3.30.465.10">
    <property type="match status" value="1"/>
</dbReference>
<comment type="caution">
    <text evidence="7">The sequence shown here is derived from an EMBL/GenBank/DDBJ whole genome shotgun (WGS) entry which is preliminary data.</text>
</comment>
<dbReference type="GO" id="GO:0016491">
    <property type="term" value="F:oxidoreductase activity"/>
    <property type="evidence" value="ECO:0007669"/>
    <property type="project" value="UniProtKB-KW"/>
</dbReference>
<feature type="domain" description="FAD-binding PCMH-type" evidence="6">
    <location>
        <begin position="58"/>
        <end position="226"/>
    </location>
</feature>
<evidence type="ECO:0000256" key="3">
    <source>
        <dbReference type="ARBA" id="ARBA00022630"/>
    </source>
</evidence>
<dbReference type="Gene3D" id="3.30.43.10">
    <property type="entry name" value="Uridine Diphospho-n-acetylenolpyruvylglucosamine Reductase, domain 2"/>
    <property type="match status" value="1"/>
</dbReference>
<protein>
    <recommendedName>
        <fullName evidence="6">FAD-binding PCMH-type domain-containing protein</fullName>
    </recommendedName>
</protein>
<dbReference type="Proteomes" id="UP000825890">
    <property type="component" value="Unassembled WGS sequence"/>
</dbReference>
<dbReference type="InterPro" id="IPR016166">
    <property type="entry name" value="FAD-bd_PCMH"/>
</dbReference>
<name>A0A9P3CL86_9PEZI</name>
<dbReference type="AlphaFoldDB" id="A0A9P3CL86"/>
<dbReference type="GeneID" id="68293535"/>
<evidence type="ECO:0000256" key="2">
    <source>
        <dbReference type="ARBA" id="ARBA00005466"/>
    </source>
</evidence>
<keyword evidence="8" id="KW-1185">Reference proteome</keyword>
<organism evidence="7 8">
    <name type="scientific">Cercospora kikuchii</name>
    <dbReference type="NCBI Taxonomy" id="84275"/>
    <lineage>
        <taxon>Eukaryota</taxon>
        <taxon>Fungi</taxon>
        <taxon>Dikarya</taxon>
        <taxon>Ascomycota</taxon>
        <taxon>Pezizomycotina</taxon>
        <taxon>Dothideomycetes</taxon>
        <taxon>Dothideomycetidae</taxon>
        <taxon>Mycosphaerellales</taxon>
        <taxon>Mycosphaerellaceae</taxon>
        <taxon>Cercospora</taxon>
    </lineage>
</organism>
<dbReference type="InterPro" id="IPR016167">
    <property type="entry name" value="FAD-bd_PCMH_sub1"/>
</dbReference>
<proteinExistence type="inferred from homology"/>
<dbReference type="GO" id="GO:0071949">
    <property type="term" value="F:FAD binding"/>
    <property type="evidence" value="ECO:0007669"/>
    <property type="project" value="InterPro"/>
</dbReference>
<gene>
    <name evidence="7" type="ORF">CKM354_000796000</name>
</gene>
<dbReference type="Gene3D" id="3.40.462.20">
    <property type="match status" value="1"/>
</dbReference>
<dbReference type="Pfam" id="PF01565">
    <property type="entry name" value="FAD_binding_4"/>
    <property type="match status" value="1"/>
</dbReference>
<comment type="cofactor">
    <cofactor evidence="1">
        <name>FAD</name>
        <dbReference type="ChEBI" id="CHEBI:57692"/>
    </cofactor>
</comment>
<dbReference type="PANTHER" id="PTHR42973:SF39">
    <property type="entry name" value="FAD-BINDING PCMH-TYPE DOMAIN-CONTAINING PROTEIN"/>
    <property type="match status" value="1"/>
</dbReference>
<comment type="similarity">
    <text evidence="2">Belongs to the oxygen-dependent FAD-linked oxidoreductase family.</text>
</comment>
<dbReference type="PROSITE" id="PS51387">
    <property type="entry name" value="FAD_PCMH"/>
    <property type="match status" value="1"/>
</dbReference>